<reference evidence="1 2" key="1">
    <citation type="submission" date="2016-10" db="EMBL/GenBank/DDBJ databases">
        <authorList>
            <person name="de Groot N.N."/>
        </authorList>
    </citation>
    <scope>NUCLEOTIDE SEQUENCE [LARGE SCALE GENOMIC DNA]</scope>
    <source>
        <strain evidence="1 2">Nl18</strain>
    </source>
</reference>
<organism evidence="1 2">
    <name type="scientific">Nitrosospira multiformis</name>
    <dbReference type="NCBI Taxonomy" id="1231"/>
    <lineage>
        <taxon>Bacteria</taxon>
        <taxon>Pseudomonadati</taxon>
        <taxon>Pseudomonadota</taxon>
        <taxon>Betaproteobacteria</taxon>
        <taxon>Nitrosomonadales</taxon>
        <taxon>Nitrosomonadaceae</taxon>
        <taxon>Nitrosospira</taxon>
    </lineage>
</organism>
<protein>
    <submittedName>
        <fullName evidence="1">Chaperone modulatory protein CbpM</fullName>
    </submittedName>
</protein>
<proteinExistence type="predicted"/>
<dbReference type="EMBL" id="FOCT01000006">
    <property type="protein sequence ID" value="SEN65980.1"/>
    <property type="molecule type" value="Genomic_DNA"/>
</dbReference>
<dbReference type="Pfam" id="PF13591">
    <property type="entry name" value="MerR_2"/>
    <property type="match status" value="1"/>
</dbReference>
<dbReference type="RefSeq" id="WP_074746107.1">
    <property type="nucleotide sequence ID" value="NZ_FOCT01000006.1"/>
</dbReference>
<evidence type="ECO:0000313" key="1">
    <source>
        <dbReference type="EMBL" id="SEN65980.1"/>
    </source>
</evidence>
<name>A0A1H8IB56_9PROT</name>
<accession>A0A1H8IB56</accession>
<dbReference type="Gene3D" id="1.10.1660.10">
    <property type="match status" value="1"/>
</dbReference>
<evidence type="ECO:0000313" key="2">
    <source>
        <dbReference type="Proteomes" id="UP000183898"/>
    </source>
</evidence>
<gene>
    <name evidence="1" type="ORF">SAMN05216404_10636</name>
</gene>
<dbReference type="Proteomes" id="UP000183898">
    <property type="component" value="Unassembled WGS sequence"/>
</dbReference>
<dbReference type="AlphaFoldDB" id="A0A1H8IB56"/>
<sequence>MSDENEYQKEASSLQPEQTVTIIDEQNALTLTEISHACAVQTGYIIELVDEGLITPEIATEEHEPHRWRFSGAQMRRVRTALRLQSDLGINLAGVALALQLLDEIENLQMRLNVQNNW</sequence>